<dbReference type="Proteomes" id="UP000801492">
    <property type="component" value="Unassembled WGS sequence"/>
</dbReference>
<comment type="caution">
    <text evidence="1">The sequence shown here is derived from an EMBL/GenBank/DDBJ whole genome shotgun (WGS) entry which is preliminary data.</text>
</comment>
<accession>A0A8K0G0L2</accession>
<organism evidence="1 2">
    <name type="scientific">Ignelater luminosus</name>
    <name type="common">Cucubano</name>
    <name type="synonym">Pyrophorus luminosus</name>
    <dbReference type="NCBI Taxonomy" id="2038154"/>
    <lineage>
        <taxon>Eukaryota</taxon>
        <taxon>Metazoa</taxon>
        <taxon>Ecdysozoa</taxon>
        <taxon>Arthropoda</taxon>
        <taxon>Hexapoda</taxon>
        <taxon>Insecta</taxon>
        <taxon>Pterygota</taxon>
        <taxon>Neoptera</taxon>
        <taxon>Endopterygota</taxon>
        <taxon>Coleoptera</taxon>
        <taxon>Polyphaga</taxon>
        <taxon>Elateriformia</taxon>
        <taxon>Elateroidea</taxon>
        <taxon>Elateridae</taxon>
        <taxon>Agrypninae</taxon>
        <taxon>Pyrophorini</taxon>
        <taxon>Ignelater</taxon>
    </lineage>
</organism>
<reference evidence="1" key="1">
    <citation type="submission" date="2019-08" db="EMBL/GenBank/DDBJ databases">
        <title>The genome of the North American firefly Photinus pyralis.</title>
        <authorList>
            <consortium name="Photinus pyralis genome working group"/>
            <person name="Fallon T.R."/>
            <person name="Sander Lower S.E."/>
            <person name="Weng J.-K."/>
        </authorList>
    </citation>
    <scope>NUCLEOTIDE SEQUENCE</scope>
    <source>
        <strain evidence="1">TRF0915ILg1</strain>
        <tissue evidence="1">Whole body</tissue>
    </source>
</reference>
<evidence type="ECO:0000313" key="2">
    <source>
        <dbReference type="Proteomes" id="UP000801492"/>
    </source>
</evidence>
<dbReference type="EMBL" id="VTPC01083470">
    <property type="protein sequence ID" value="KAF2887445.1"/>
    <property type="molecule type" value="Genomic_DNA"/>
</dbReference>
<dbReference type="OrthoDB" id="10069532at2759"/>
<name>A0A8K0G0L2_IGNLU</name>
<protein>
    <submittedName>
        <fullName evidence="1">Uncharacterized protein</fullName>
    </submittedName>
</protein>
<keyword evidence="2" id="KW-1185">Reference proteome</keyword>
<gene>
    <name evidence="1" type="ORF">ILUMI_18728</name>
</gene>
<proteinExistence type="predicted"/>
<evidence type="ECO:0000313" key="1">
    <source>
        <dbReference type="EMBL" id="KAF2887445.1"/>
    </source>
</evidence>
<dbReference type="AlphaFoldDB" id="A0A8K0G0L2"/>
<feature type="non-terminal residue" evidence="1">
    <location>
        <position position="1"/>
    </location>
</feature>
<sequence length="282" mass="31687">EYTVETDQDAEEGKGLMAFVGVEFDNNDGGGISLIHKLWLTRRKKKTWWPPSKQQAIFEKFLKKDVEKSNLIKKRKVVPPKCLCLDSSEEETKEDLSPKLDGITDLVETLTQCSSSECSSQASLQAFTEVSPLLQFRLCTPSSSSPTIHSLLSRYVPSDARAASVSNTTILNYLIHFKQQNKEIKHQNNEILKFLKSKYTNAKTVSLEILHDVPVKLSIKSLHDLNQIEEYLANNDNLLALASHYSNIGGRDTSSITNAVLKELLANELKLPINMISHFPLD</sequence>